<keyword evidence="12" id="KW-1185">Reference proteome</keyword>
<accession>A0A914AFA7</accession>
<dbReference type="InterPro" id="IPR028375">
    <property type="entry name" value="KA1/Ssp2_C"/>
</dbReference>
<feature type="region of interest" description="Disordered" evidence="9">
    <location>
        <begin position="65"/>
        <end position="84"/>
    </location>
</feature>
<keyword evidence="4" id="KW-0547">Nucleotide-binding</keyword>
<dbReference type="PROSITE" id="PS50032">
    <property type="entry name" value="KA1"/>
    <property type="match status" value="1"/>
</dbReference>
<evidence type="ECO:0000256" key="8">
    <source>
        <dbReference type="ARBA" id="ARBA00048679"/>
    </source>
</evidence>
<evidence type="ECO:0000313" key="11">
    <source>
        <dbReference type="EnsemblMetazoa" id="XP_038062403.1"/>
    </source>
</evidence>
<keyword evidence="2" id="KW-0723">Serine/threonine-protein kinase</keyword>
<dbReference type="RefSeq" id="XP_038062403.1">
    <property type="nucleotide sequence ID" value="XM_038206475.1"/>
</dbReference>
<evidence type="ECO:0000256" key="7">
    <source>
        <dbReference type="ARBA" id="ARBA00047899"/>
    </source>
</evidence>
<evidence type="ECO:0000256" key="3">
    <source>
        <dbReference type="ARBA" id="ARBA00022679"/>
    </source>
</evidence>
<dbReference type="AlphaFoldDB" id="A0A914AFA7"/>
<sequence length="210" mass="23040">MQGPSQGEEAAQGFLAFGLSDGQTRQSHNHHRHTTMPGVDAQVPTQLLRRTIRIPSGDLSQFFNTTNNNSVDGGSSGIRKTDNVSGQQQHIPPLIAQGMNLSCSMTLSESDMHAAEPSPIKHAKSFCMTTCKGLGEIVAEIRRTLDCKQPALIYENIENLFQLHRNGVRMEMEVCRVPGLALNGLKLRQLAGDALQYKELCQDILATMNL</sequence>
<evidence type="ECO:0000256" key="1">
    <source>
        <dbReference type="ARBA" id="ARBA00012513"/>
    </source>
</evidence>
<dbReference type="EC" id="2.7.11.1" evidence="1"/>
<comment type="catalytic activity">
    <reaction evidence="7">
        <text>L-threonyl-[protein] + ATP = O-phospho-L-threonyl-[protein] + ADP + H(+)</text>
        <dbReference type="Rhea" id="RHEA:46608"/>
        <dbReference type="Rhea" id="RHEA-COMP:11060"/>
        <dbReference type="Rhea" id="RHEA-COMP:11605"/>
        <dbReference type="ChEBI" id="CHEBI:15378"/>
        <dbReference type="ChEBI" id="CHEBI:30013"/>
        <dbReference type="ChEBI" id="CHEBI:30616"/>
        <dbReference type="ChEBI" id="CHEBI:61977"/>
        <dbReference type="ChEBI" id="CHEBI:456216"/>
        <dbReference type="EC" id="2.7.11.1"/>
    </reaction>
</comment>
<keyword evidence="3" id="KW-0808">Transferase</keyword>
<dbReference type="Gene3D" id="3.30.310.80">
    <property type="entry name" value="Kinase associated domain 1, KA1"/>
    <property type="match status" value="1"/>
</dbReference>
<dbReference type="GO" id="GO:0005524">
    <property type="term" value="F:ATP binding"/>
    <property type="evidence" value="ECO:0007669"/>
    <property type="project" value="UniProtKB-KW"/>
</dbReference>
<keyword evidence="6" id="KW-0067">ATP-binding</keyword>
<feature type="domain" description="KA1" evidence="10">
    <location>
        <begin position="161"/>
        <end position="210"/>
    </location>
</feature>
<proteinExistence type="predicted"/>
<keyword evidence="5" id="KW-0418">Kinase</keyword>
<evidence type="ECO:0000256" key="9">
    <source>
        <dbReference type="SAM" id="MobiDB-lite"/>
    </source>
</evidence>
<evidence type="ECO:0000256" key="5">
    <source>
        <dbReference type="ARBA" id="ARBA00022777"/>
    </source>
</evidence>
<evidence type="ECO:0000259" key="10">
    <source>
        <dbReference type="PROSITE" id="PS50032"/>
    </source>
</evidence>
<dbReference type="EnsemblMetazoa" id="XM_038206475.1">
    <property type="protein sequence ID" value="XP_038062403.1"/>
    <property type="gene ID" value="LOC119732880"/>
</dbReference>
<evidence type="ECO:0000256" key="4">
    <source>
        <dbReference type="ARBA" id="ARBA00022741"/>
    </source>
</evidence>
<organism evidence="11 12">
    <name type="scientific">Patiria miniata</name>
    <name type="common">Bat star</name>
    <name type="synonym">Asterina miniata</name>
    <dbReference type="NCBI Taxonomy" id="46514"/>
    <lineage>
        <taxon>Eukaryota</taxon>
        <taxon>Metazoa</taxon>
        <taxon>Echinodermata</taxon>
        <taxon>Eleutherozoa</taxon>
        <taxon>Asterozoa</taxon>
        <taxon>Asteroidea</taxon>
        <taxon>Valvatacea</taxon>
        <taxon>Valvatida</taxon>
        <taxon>Asterinidae</taxon>
        <taxon>Patiria</taxon>
    </lineage>
</organism>
<comment type="catalytic activity">
    <reaction evidence="8">
        <text>L-seryl-[protein] + ATP = O-phospho-L-seryl-[protein] + ADP + H(+)</text>
        <dbReference type="Rhea" id="RHEA:17989"/>
        <dbReference type="Rhea" id="RHEA-COMP:9863"/>
        <dbReference type="Rhea" id="RHEA-COMP:11604"/>
        <dbReference type="ChEBI" id="CHEBI:15378"/>
        <dbReference type="ChEBI" id="CHEBI:29999"/>
        <dbReference type="ChEBI" id="CHEBI:30616"/>
        <dbReference type="ChEBI" id="CHEBI:83421"/>
        <dbReference type="ChEBI" id="CHEBI:456216"/>
        <dbReference type="EC" id="2.7.11.1"/>
    </reaction>
</comment>
<dbReference type="OrthoDB" id="10045473at2759"/>
<evidence type="ECO:0000313" key="12">
    <source>
        <dbReference type="Proteomes" id="UP000887568"/>
    </source>
</evidence>
<dbReference type="GO" id="GO:0004674">
    <property type="term" value="F:protein serine/threonine kinase activity"/>
    <property type="evidence" value="ECO:0007669"/>
    <property type="project" value="UniProtKB-KW"/>
</dbReference>
<dbReference type="InterPro" id="IPR001772">
    <property type="entry name" value="KA1_dom"/>
</dbReference>
<dbReference type="SUPFAM" id="SSF103243">
    <property type="entry name" value="KA1-like"/>
    <property type="match status" value="1"/>
</dbReference>
<dbReference type="Proteomes" id="UP000887568">
    <property type="component" value="Unplaced"/>
</dbReference>
<dbReference type="GeneID" id="119732880"/>
<name>A0A914AFA7_PATMI</name>
<dbReference type="Pfam" id="PF02149">
    <property type="entry name" value="KA1"/>
    <property type="match status" value="1"/>
</dbReference>
<evidence type="ECO:0000256" key="6">
    <source>
        <dbReference type="ARBA" id="ARBA00022840"/>
    </source>
</evidence>
<reference evidence="11" key="1">
    <citation type="submission" date="2022-11" db="UniProtKB">
        <authorList>
            <consortium name="EnsemblMetazoa"/>
        </authorList>
    </citation>
    <scope>IDENTIFICATION</scope>
</reference>
<protein>
    <recommendedName>
        <fullName evidence="1">non-specific serine/threonine protein kinase</fullName>
        <ecNumber evidence="1">2.7.11.1</ecNumber>
    </recommendedName>
</protein>
<evidence type="ECO:0000256" key="2">
    <source>
        <dbReference type="ARBA" id="ARBA00022527"/>
    </source>
</evidence>